<name>A0AAD6LE00_9ROSI</name>
<evidence type="ECO:0000313" key="1">
    <source>
        <dbReference type="EMBL" id="KAJ6958790.1"/>
    </source>
</evidence>
<dbReference type="AlphaFoldDB" id="A0AAD6LE00"/>
<gene>
    <name evidence="1" type="ORF">NC653_040424</name>
</gene>
<accession>A0AAD6LE00</accession>
<sequence length="40" mass="4665">MPSPLRELFLLISLSAYAHQPYNKQEAERDLFSSLKKKSK</sequence>
<evidence type="ECO:0000313" key="2">
    <source>
        <dbReference type="Proteomes" id="UP001164929"/>
    </source>
</evidence>
<dbReference type="EMBL" id="JAQIZT010000018">
    <property type="protein sequence ID" value="KAJ6958790.1"/>
    <property type="molecule type" value="Genomic_DNA"/>
</dbReference>
<protein>
    <submittedName>
        <fullName evidence="1">Uncharacterized protein</fullName>
    </submittedName>
</protein>
<dbReference type="Proteomes" id="UP001164929">
    <property type="component" value="Chromosome 18"/>
</dbReference>
<proteinExistence type="predicted"/>
<organism evidence="1 2">
    <name type="scientific">Populus alba x Populus x berolinensis</name>
    <dbReference type="NCBI Taxonomy" id="444605"/>
    <lineage>
        <taxon>Eukaryota</taxon>
        <taxon>Viridiplantae</taxon>
        <taxon>Streptophyta</taxon>
        <taxon>Embryophyta</taxon>
        <taxon>Tracheophyta</taxon>
        <taxon>Spermatophyta</taxon>
        <taxon>Magnoliopsida</taxon>
        <taxon>eudicotyledons</taxon>
        <taxon>Gunneridae</taxon>
        <taxon>Pentapetalae</taxon>
        <taxon>rosids</taxon>
        <taxon>fabids</taxon>
        <taxon>Malpighiales</taxon>
        <taxon>Salicaceae</taxon>
        <taxon>Saliceae</taxon>
        <taxon>Populus</taxon>
    </lineage>
</organism>
<comment type="caution">
    <text evidence="1">The sequence shown here is derived from an EMBL/GenBank/DDBJ whole genome shotgun (WGS) entry which is preliminary data.</text>
</comment>
<reference evidence="1 2" key="1">
    <citation type="journal article" date="2023" name="Mol. Ecol. Resour.">
        <title>Chromosome-level genome assembly of a triploid poplar Populus alba 'Berolinensis'.</title>
        <authorList>
            <person name="Chen S."/>
            <person name="Yu Y."/>
            <person name="Wang X."/>
            <person name="Wang S."/>
            <person name="Zhang T."/>
            <person name="Zhou Y."/>
            <person name="He R."/>
            <person name="Meng N."/>
            <person name="Wang Y."/>
            <person name="Liu W."/>
            <person name="Liu Z."/>
            <person name="Liu J."/>
            <person name="Guo Q."/>
            <person name="Huang H."/>
            <person name="Sederoff R.R."/>
            <person name="Wang G."/>
            <person name="Qu G."/>
            <person name="Chen S."/>
        </authorList>
    </citation>
    <scope>NUCLEOTIDE SEQUENCE [LARGE SCALE GENOMIC DNA]</scope>
    <source>
        <strain evidence="1">SC-2020</strain>
    </source>
</reference>
<keyword evidence="2" id="KW-1185">Reference proteome</keyword>